<dbReference type="PANTHER" id="PTHR10429:SF0">
    <property type="entry name" value="DNA-3-METHYLADENINE GLYCOSYLASE"/>
    <property type="match status" value="1"/>
</dbReference>
<dbReference type="STRING" id="526226.Gbro_1287"/>
<dbReference type="NCBIfam" id="NF002003">
    <property type="entry name" value="PRK00802.1-3"/>
    <property type="match status" value="1"/>
</dbReference>
<evidence type="ECO:0000313" key="6">
    <source>
        <dbReference type="EMBL" id="ACY20579.1"/>
    </source>
</evidence>
<dbReference type="Pfam" id="PF02245">
    <property type="entry name" value="Pur_DNA_glyco"/>
    <property type="match status" value="1"/>
</dbReference>
<keyword evidence="3 5" id="KW-0378">Hydrolase</keyword>
<dbReference type="CDD" id="cd00540">
    <property type="entry name" value="AAG"/>
    <property type="match status" value="1"/>
</dbReference>
<organism evidence="6 7">
    <name type="scientific">Gordonia bronchialis (strain ATCC 25592 / DSM 43247 / BCRC 13721 / JCM 3198 / KCTC 3076 / NBRC 16047 / NCTC 10667)</name>
    <name type="common">Rhodococcus bronchialis</name>
    <dbReference type="NCBI Taxonomy" id="526226"/>
    <lineage>
        <taxon>Bacteria</taxon>
        <taxon>Bacillati</taxon>
        <taxon>Actinomycetota</taxon>
        <taxon>Actinomycetes</taxon>
        <taxon>Mycobacteriales</taxon>
        <taxon>Gordoniaceae</taxon>
        <taxon>Gordonia</taxon>
    </lineage>
</organism>
<keyword evidence="4 5" id="KW-0234">DNA repair</keyword>
<dbReference type="SUPFAM" id="SSF50486">
    <property type="entry name" value="FMT C-terminal domain-like"/>
    <property type="match status" value="1"/>
</dbReference>
<evidence type="ECO:0000256" key="5">
    <source>
        <dbReference type="HAMAP-Rule" id="MF_00527"/>
    </source>
</evidence>
<evidence type="ECO:0000256" key="4">
    <source>
        <dbReference type="ARBA" id="ARBA00023204"/>
    </source>
</evidence>
<keyword evidence="7" id="KW-1185">Reference proteome</keyword>
<dbReference type="HOGENOM" id="CLU_060471_3_0_11"/>
<dbReference type="EMBL" id="CP001802">
    <property type="protein sequence ID" value="ACY20579.1"/>
    <property type="molecule type" value="Genomic_DNA"/>
</dbReference>
<dbReference type="PANTHER" id="PTHR10429">
    <property type="entry name" value="DNA-3-METHYLADENINE GLYCOSYLASE"/>
    <property type="match status" value="1"/>
</dbReference>
<dbReference type="GO" id="GO:0003677">
    <property type="term" value="F:DNA binding"/>
    <property type="evidence" value="ECO:0007669"/>
    <property type="project" value="InterPro"/>
</dbReference>
<dbReference type="HAMAP" id="MF_00527">
    <property type="entry name" value="3MGH"/>
    <property type="match status" value="1"/>
</dbReference>
<name>D0L5Q0_GORB4</name>
<reference evidence="6 7" key="2">
    <citation type="journal article" date="2010" name="Stand. Genomic Sci.">
        <title>Complete genome sequence of Gordonia bronchialis type strain (3410).</title>
        <authorList>
            <person name="Ivanova N."/>
            <person name="Sikorski J."/>
            <person name="Jando M."/>
            <person name="Lapidus A."/>
            <person name="Nolan M."/>
            <person name="Lucas S."/>
            <person name="Del Rio T.G."/>
            <person name="Tice H."/>
            <person name="Copeland A."/>
            <person name="Cheng J.F."/>
            <person name="Chen F."/>
            <person name="Bruce D."/>
            <person name="Goodwin L."/>
            <person name="Pitluck S."/>
            <person name="Mavromatis K."/>
            <person name="Ovchinnikova G."/>
            <person name="Pati A."/>
            <person name="Chen A."/>
            <person name="Palaniappan K."/>
            <person name="Land M."/>
            <person name="Hauser L."/>
            <person name="Chang Y.J."/>
            <person name="Jeffries C.D."/>
            <person name="Chain P."/>
            <person name="Saunders E."/>
            <person name="Han C."/>
            <person name="Detter J.C."/>
            <person name="Brettin T."/>
            <person name="Rohde M."/>
            <person name="Goker M."/>
            <person name="Bristow J."/>
            <person name="Eisen J.A."/>
            <person name="Markowitz V."/>
            <person name="Hugenholtz P."/>
            <person name="Klenk H.P."/>
            <person name="Kyrpides N.C."/>
        </authorList>
    </citation>
    <scope>NUCLEOTIDE SEQUENCE [LARGE SCALE GENOMIC DNA]</scope>
    <source>
        <strain evidence="7">ATCC 25592 / DSM 43247 / BCRC 13721 / JCM 3198 / KCTC 3076 / NBRC 16047 / NCTC 10667</strain>
    </source>
</reference>
<protein>
    <recommendedName>
        <fullName evidence="5">Putative 3-methyladenine DNA glycosylase</fullName>
        <ecNumber evidence="5">3.2.2.-</ecNumber>
    </recommendedName>
</protein>
<evidence type="ECO:0000256" key="2">
    <source>
        <dbReference type="ARBA" id="ARBA00022763"/>
    </source>
</evidence>
<dbReference type="KEGG" id="gbr:Gbro_1287"/>
<dbReference type="AlphaFoldDB" id="D0L5Q0"/>
<comment type="similarity">
    <text evidence="1 5">Belongs to the DNA glycosylase MPG family.</text>
</comment>
<gene>
    <name evidence="6" type="ordered locus">Gbro_1287</name>
</gene>
<dbReference type="InterPro" id="IPR036995">
    <property type="entry name" value="MPG_sf"/>
</dbReference>
<evidence type="ECO:0000256" key="3">
    <source>
        <dbReference type="ARBA" id="ARBA00022801"/>
    </source>
</evidence>
<proteinExistence type="inferred from homology"/>
<dbReference type="NCBIfam" id="TIGR00567">
    <property type="entry name" value="3mg"/>
    <property type="match status" value="1"/>
</dbReference>
<reference evidence="7" key="1">
    <citation type="submission" date="2009-10" db="EMBL/GenBank/DDBJ databases">
        <title>The complete chromosome of Gordonia bronchialis DSM 43247.</title>
        <authorList>
            <consortium name="US DOE Joint Genome Institute (JGI-PGF)"/>
            <person name="Lucas S."/>
            <person name="Copeland A."/>
            <person name="Lapidus A."/>
            <person name="Glavina del Rio T."/>
            <person name="Dalin E."/>
            <person name="Tice H."/>
            <person name="Bruce D."/>
            <person name="Goodwin L."/>
            <person name="Pitluck S."/>
            <person name="Kyrpides N."/>
            <person name="Mavromatis K."/>
            <person name="Ivanova N."/>
            <person name="Ovchinnikova G."/>
            <person name="Saunders E."/>
            <person name="Brettin T."/>
            <person name="Detter J.C."/>
            <person name="Han C."/>
            <person name="Larimer F."/>
            <person name="Land M."/>
            <person name="Hauser L."/>
            <person name="Markowitz V."/>
            <person name="Cheng J.-F."/>
            <person name="Hugenholtz P."/>
            <person name="Woyke T."/>
            <person name="Wu D."/>
            <person name="Jando M."/>
            <person name="Schneider S."/>
            <person name="Goeker M."/>
            <person name="Klenk H.-P."/>
            <person name="Eisen J.A."/>
        </authorList>
    </citation>
    <scope>NUCLEOTIDE SEQUENCE [LARGE SCALE GENOMIC DNA]</scope>
    <source>
        <strain evidence="7">ATCC 25592 / DSM 43247 / BCRC 13721 / JCM 3198 / KCTC 3076 / NBRC 16047 / NCTC 10667</strain>
    </source>
</reference>
<dbReference type="RefSeq" id="WP_012833152.1">
    <property type="nucleotide sequence ID" value="NC_013441.1"/>
</dbReference>
<dbReference type="InterPro" id="IPR011034">
    <property type="entry name" value="Formyl_transferase-like_C_sf"/>
</dbReference>
<sequence>MESLVLAMVSEPSVCAQARALLGGRLVGHGVTVRITEVEAYAGPHDPASHAYTRTARSDIMYGPPGRLYVYRIHGHHCANVVTGPDGTASAVLLRAGEIIDGHELALTRRHRTGREPADHLLARGPGNLTRALGITMADLGTDLFDDEPEHLTLAPRKPVGPIASGPRVGVRLAADRPWRFWIADDPTVSAYRRHPRAGGTTPRRRAPAD</sequence>
<dbReference type="InterPro" id="IPR003180">
    <property type="entry name" value="MPG"/>
</dbReference>
<accession>D0L5Q0</accession>
<dbReference type="GO" id="GO:0003905">
    <property type="term" value="F:alkylbase DNA N-glycosylase activity"/>
    <property type="evidence" value="ECO:0007669"/>
    <property type="project" value="InterPro"/>
</dbReference>
<dbReference type="Gene3D" id="3.10.300.10">
    <property type="entry name" value="Methylpurine-DNA glycosylase (MPG)"/>
    <property type="match status" value="1"/>
</dbReference>
<evidence type="ECO:0000256" key="1">
    <source>
        <dbReference type="ARBA" id="ARBA00009232"/>
    </source>
</evidence>
<dbReference type="OrthoDB" id="9794313at2"/>
<dbReference type="Proteomes" id="UP000001219">
    <property type="component" value="Chromosome"/>
</dbReference>
<evidence type="ECO:0000313" key="7">
    <source>
        <dbReference type="Proteomes" id="UP000001219"/>
    </source>
</evidence>
<dbReference type="eggNOG" id="COG2094">
    <property type="taxonomic scope" value="Bacteria"/>
</dbReference>
<dbReference type="EC" id="3.2.2.-" evidence="5"/>
<dbReference type="GO" id="GO:0006284">
    <property type="term" value="P:base-excision repair"/>
    <property type="evidence" value="ECO:0007669"/>
    <property type="project" value="InterPro"/>
</dbReference>
<keyword evidence="2 5" id="KW-0227">DNA damage</keyword>